<dbReference type="EMBL" id="UYYF01004443">
    <property type="protein sequence ID" value="VDN04158.1"/>
    <property type="molecule type" value="Genomic_DNA"/>
</dbReference>
<keyword evidence="2" id="KW-1185">Reference proteome</keyword>
<evidence type="ECO:0000313" key="1">
    <source>
        <dbReference type="EMBL" id="VDN04158.1"/>
    </source>
</evidence>
<accession>A0A0N5D1P4</accession>
<dbReference type="OrthoDB" id="5799707at2759"/>
<dbReference type="Proteomes" id="UP000276776">
    <property type="component" value="Unassembled WGS sequence"/>
</dbReference>
<evidence type="ECO:0000313" key="3">
    <source>
        <dbReference type="WBParaSite" id="TCLT_0000678001-mRNA-1"/>
    </source>
</evidence>
<evidence type="ECO:0000313" key="2">
    <source>
        <dbReference type="Proteomes" id="UP000276776"/>
    </source>
</evidence>
<dbReference type="WBParaSite" id="TCLT_0000678001-mRNA-1">
    <property type="protein sequence ID" value="TCLT_0000678001-mRNA-1"/>
    <property type="gene ID" value="TCLT_0000678001"/>
</dbReference>
<dbReference type="AlphaFoldDB" id="A0A0N5D1P4"/>
<name>A0A0N5D1P4_THECL</name>
<organism evidence="3">
    <name type="scientific">Thelazia callipaeda</name>
    <name type="common">Oriental eyeworm</name>
    <name type="synonym">Parasitic nematode</name>
    <dbReference type="NCBI Taxonomy" id="103827"/>
    <lineage>
        <taxon>Eukaryota</taxon>
        <taxon>Metazoa</taxon>
        <taxon>Ecdysozoa</taxon>
        <taxon>Nematoda</taxon>
        <taxon>Chromadorea</taxon>
        <taxon>Rhabditida</taxon>
        <taxon>Spirurina</taxon>
        <taxon>Spiruromorpha</taxon>
        <taxon>Thelazioidea</taxon>
        <taxon>Thelaziidae</taxon>
        <taxon>Thelazia</taxon>
    </lineage>
</organism>
<protein>
    <submittedName>
        <fullName evidence="3">Ras-GEF domain-containing protein</fullName>
    </submittedName>
</protein>
<reference evidence="1 2" key="2">
    <citation type="submission" date="2018-11" db="EMBL/GenBank/DDBJ databases">
        <authorList>
            <consortium name="Pathogen Informatics"/>
        </authorList>
    </citation>
    <scope>NUCLEOTIDE SEQUENCE [LARGE SCALE GENOMIC DNA]</scope>
</reference>
<sequence length="265" mass="30676">MTWICTRSLDLQSIVLLQIPIYLYSLLLADFTNDGYLRELSVHAQHYLIQDYLPAMESLYAAVNEVLNKLKAEAITVKKCCSVIKRITKHEWKEAVAVLFITMLKLFTKRPKERWCDSVQSVDGNKIEDILAVARCELCESVLDSINEVITNDGLVEKMTELRNLIEKSPEEGKGWRPSGIPEKDIIGHLRPIVNDYESDLIKLKQKLQEEVEVSISHPGSSYKLRNREILNKMFLNIIPYNDFWVLPTYFCKQLFSREHKTANN</sequence>
<proteinExistence type="predicted"/>
<reference evidence="3" key="1">
    <citation type="submission" date="2017-02" db="UniProtKB">
        <authorList>
            <consortium name="WormBaseParasite"/>
        </authorList>
    </citation>
    <scope>IDENTIFICATION</scope>
</reference>
<gene>
    <name evidence="1" type="ORF">TCLT_LOCUS6769</name>
</gene>